<dbReference type="STRING" id="572036.SAMN05661099_0485"/>
<sequence length="118" mass="13274">MKICVRNILLLFLLSTGARLFAQNEPTRIILDCKGTPTGPMPLFVFKVANKEWAVNSTPKTFKPEWIKNIKILKSSDGLKYGKGGENGVVVIEVNNKDSKRVYALIREDSRKIIPIDN</sequence>
<feature type="signal peptide" evidence="1">
    <location>
        <begin position="1"/>
        <end position="22"/>
    </location>
</feature>
<keyword evidence="1" id="KW-0732">Signal</keyword>
<organism evidence="2 3">
    <name type="scientific">Daejeonella lutea</name>
    <dbReference type="NCBI Taxonomy" id="572036"/>
    <lineage>
        <taxon>Bacteria</taxon>
        <taxon>Pseudomonadati</taxon>
        <taxon>Bacteroidota</taxon>
        <taxon>Sphingobacteriia</taxon>
        <taxon>Sphingobacteriales</taxon>
        <taxon>Sphingobacteriaceae</taxon>
        <taxon>Daejeonella</taxon>
    </lineage>
</organism>
<dbReference type="EMBL" id="FUYR01000001">
    <property type="protein sequence ID" value="SKB31591.1"/>
    <property type="molecule type" value="Genomic_DNA"/>
</dbReference>
<dbReference type="Proteomes" id="UP000189981">
    <property type="component" value="Unassembled WGS sequence"/>
</dbReference>
<evidence type="ECO:0000313" key="2">
    <source>
        <dbReference type="EMBL" id="SKB31591.1"/>
    </source>
</evidence>
<evidence type="ECO:0000256" key="1">
    <source>
        <dbReference type="SAM" id="SignalP"/>
    </source>
</evidence>
<dbReference type="RefSeq" id="WP_079701035.1">
    <property type="nucleotide sequence ID" value="NZ_FUYR01000001.1"/>
</dbReference>
<evidence type="ECO:0000313" key="3">
    <source>
        <dbReference type="Proteomes" id="UP000189981"/>
    </source>
</evidence>
<dbReference type="AlphaFoldDB" id="A0A1T5A9A7"/>
<gene>
    <name evidence="2" type="ORF">SAMN05661099_0485</name>
</gene>
<dbReference type="OrthoDB" id="772601at2"/>
<proteinExistence type="predicted"/>
<reference evidence="3" key="1">
    <citation type="submission" date="2017-02" db="EMBL/GenBank/DDBJ databases">
        <authorList>
            <person name="Varghese N."/>
            <person name="Submissions S."/>
        </authorList>
    </citation>
    <scope>NUCLEOTIDE SEQUENCE [LARGE SCALE GENOMIC DNA]</scope>
    <source>
        <strain evidence="3">DSM 22385</strain>
    </source>
</reference>
<name>A0A1T5A9A7_9SPHI</name>
<accession>A0A1T5A9A7</accession>
<feature type="chain" id="PRO_5012233716" evidence="1">
    <location>
        <begin position="23"/>
        <end position="118"/>
    </location>
</feature>
<keyword evidence="3" id="KW-1185">Reference proteome</keyword>
<protein>
    <submittedName>
        <fullName evidence="2">Uncharacterized protein</fullName>
    </submittedName>
</protein>